<geneLocation type="plastid" evidence="2"/>
<reference evidence="2" key="2">
    <citation type="submission" date="2019-04" db="EMBL/GenBank/DDBJ databases">
        <authorList>
            <person name="Pasella M."/>
        </authorList>
    </citation>
    <scope>NUCLEOTIDE SEQUENCE</scope>
    <source>
        <strain evidence="2">VRM320</strain>
    </source>
</reference>
<dbReference type="InterPro" id="IPR008629">
    <property type="entry name" value="GUN4-like"/>
</dbReference>
<evidence type="ECO:0000259" key="1">
    <source>
        <dbReference type="Pfam" id="PF05419"/>
    </source>
</evidence>
<dbReference type="Gene3D" id="1.25.40.620">
    <property type="match status" value="1"/>
</dbReference>
<gene>
    <name evidence="2" type="primary">ycf53</name>
</gene>
<dbReference type="Gene3D" id="1.10.10.1770">
    <property type="entry name" value="Gun4-like"/>
    <property type="match status" value="1"/>
</dbReference>
<proteinExistence type="predicted"/>
<dbReference type="SUPFAM" id="SSF48371">
    <property type="entry name" value="ARM repeat"/>
    <property type="match status" value="1"/>
</dbReference>
<dbReference type="Pfam" id="PF05419">
    <property type="entry name" value="GUN4"/>
    <property type="match status" value="1"/>
</dbReference>
<dbReference type="CDD" id="cd16383">
    <property type="entry name" value="GUN4"/>
    <property type="match status" value="1"/>
</dbReference>
<dbReference type="InterPro" id="IPR016024">
    <property type="entry name" value="ARM-type_fold"/>
</dbReference>
<reference evidence="2" key="1">
    <citation type="journal article" date="2019" name="Mol. Phylogenet. Evol.">
        <title>Morphological evolution and classification of the red algal order Ceramiales inferred using plastid phylogenomics.</title>
        <authorList>
            <person name="Diaz-Tapia P."/>
            <person name="Pasella M.M."/>
            <person name="Verbruggen H."/>
            <person name="Maggs C.A."/>
        </authorList>
    </citation>
    <scope>NUCLEOTIDE SEQUENCE</scope>
    <source>
        <strain evidence="2">VRM320</strain>
    </source>
</reference>
<dbReference type="PANTHER" id="PTHR34800">
    <property type="entry name" value="TETRAPYRROLE-BINDING PROTEIN, CHLOROPLASTIC"/>
    <property type="match status" value="1"/>
</dbReference>
<evidence type="ECO:0000313" key="2">
    <source>
        <dbReference type="EMBL" id="QCI06163.1"/>
    </source>
</evidence>
<dbReference type="AlphaFoldDB" id="A0A4D6WRW7"/>
<sequence>MVKEKIIQLKNTFLPNQQLDLVQQIVAGGVNGQEALFDLLVNRRITKQLDLSSLDGILFQSLYSSEFESIQQKIKYHFSNGIVECDPSLKADYQYLQNLLIQQNYQEADRITQMELCKLVGLDKNKTRNWLYFTDISLISSNDLELIDLLWRIYSRDKFGFSKQRQIWLDNHCNWEKFWLQIGWKFNGVPRRYPYEFIWDIEAPQGHLPLCNQLRGVQVLFALFNHIAWNK</sequence>
<feature type="domain" description="GUN4-like" evidence="1">
    <location>
        <begin position="90"/>
        <end position="226"/>
    </location>
</feature>
<dbReference type="GO" id="GO:0046906">
    <property type="term" value="F:tetrapyrrole binding"/>
    <property type="evidence" value="ECO:0007669"/>
    <property type="project" value="TreeGrafter"/>
</dbReference>
<dbReference type="SUPFAM" id="SSF140869">
    <property type="entry name" value="GUN4-like"/>
    <property type="match status" value="1"/>
</dbReference>
<dbReference type="EMBL" id="MK814651">
    <property type="protein sequence ID" value="QCI06163.1"/>
    <property type="molecule type" value="Genomic_DNA"/>
</dbReference>
<protein>
    <recommendedName>
        <fullName evidence="1">GUN4-like domain-containing protein</fullName>
    </recommendedName>
</protein>
<name>A0A4D6WRW7_9FLOR</name>
<dbReference type="InterPro" id="IPR037215">
    <property type="entry name" value="GUN4-like_sf"/>
</dbReference>
<organism evidence="2">
    <name type="scientific">Dicranema revolutum</name>
    <dbReference type="NCBI Taxonomy" id="239144"/>
    <lineage>
        <taxon>Eukaryota</taxon>
        <taxon>Rhodophyta</taxon>
        <taxon>Florideophyceae</taxon>
        <taxon>Rhodymeniophycidae</taxon>
        <taxon>Gigartinales</taxon>
        <taxon>Dicranemataceae</taxon>
        <taxon>Dicranema</taxon>
    </lineage>
</organism>
<keyword evidence="2" id="KW-0934">Plastid</keyword>
<dbReference type="PANTHER" id="PTHR34800:SF1">
    <property type="entry name" value="TETRAPYRROLE-BINDING PROTEIN, CHLOROPLASTIC"/>
    <property type="match status" value="1"/>
</dbReference>
<accession>A0A4D6WRW7</accession>